<keyword evidence="1" id="KW-1133">Transmembrane helix</keyword>
<comment type="caution">
    <text evidence="2">The sequence shown here is derived from an EMBL/GenBank/DDBJ whole genome shotgun (WGS) entry which is preliminary data.</text>
</comment>
<reference evidence="3" key="1">
    <citation type="journal article" date="2019" name="Int. J. Syst. Evol. Microbiol.">
        <title>The Global Catalogue of Microorganisms (GCM) 10K type strain sequencing project: providing services to taxonomists for standard genome sequencing and annotation.</title>
        <authorList>
            <consortium name="The Broad Institute Genomics Platform"/>
            <consortium name="The Broad Institute Genome Sequencing Center for Infectious Disease"/>
            <person name="Wu L."/>
            <person name="Ma J."/>
        </authorList>
    </citation>
    <scope>NUCLEOTIDE SEQUENCE [LARGE SCALE GENOMIC DNA]</scope>
    <source>
        <strain evidence="3">KCTC 42443</strain>
    </source>
</reference>
<dbReference type="InterPro" id="IPR007401">
    <property type="entry name" value="DUF454"/>
</dbReference>
<keyword evidence="3" id="KW-1185">Reference proteome</keyword>
<keyword evidence="1" id="KW-0812">Transmembrane</keyword>
<feature type="transmembrane region" description="Helical" evidence="1">
    <location>
        <begin position="7"/>
        <end position="28"/>
    </location>
</feature>
<name>A0ABQ3IX96_9RHOB</name>
<proteinExistence type="predicted"/>
<gene>
    <name evidence="2" type="ORF">GCM10016455_10920</name>
</gene>
<feature type="transmembrane region" description="Helical" evidence="1">
    <location>
        <begin position="75"/>
        <end position="93"/>
    </location>
</feature>
<sequence length="120" mass="12947">MHRMSRYVYMALGWCAVALGLIGVILPVLPTTPFLLVAAFAFGKGSPKARAWLIDHAHFGPAIKDWEERGAISRRAKMLAVFMMTLVFVVSLILGAPPLVLLAQAVLMGAGAAFVLTRPD</sequence>
<evidence type="ECO:0008006" key="4">
    <source>
        <dbReference type="Google" id="ProtNLM"/>
    </source>
</evidence>
<dbReference type="Pfam" id="PF04304">
    <property type="entry name" value="DUF454"/>
    <property type="match status" value="1"/>
</dbReference>
<protein>
    <recommendedName>
        <fullName evidence="4">DUF454 domain-containing protein</fullName>
    </recommendedName>
</protein>
<dbReference type="Proteomes" id="UP000609802">
    <property type="component" value="Unassembled WGS sequence"/>
</dbReference>
<dbReference type="PIRSF" id="PIRSF016789">
    <property type="entry name" value="DUF454"/>
    <property type="match status" value="1"/>
</dbReference>
<organism evidence="2 3">
    <name type="scientific">Aliiroseovarius zhejiangensis</name>
    <dbReference type="NCBI Taxonomy" id="1632025"/>
    <lineage>
        <taxon>Bacteria</taxon>
        <taxon>Pseudomonadati</taxon>
        <taxon>Pseudomonadota</taxon>
        <taxon>Alphaproteobacteria</taxon>
        <taxon>Rhodobacterales</taxon>
        <taxon>Paracoccaceae</taxon>
        <taxon>Aliiroseovarius</taxon>
    </lineage>
</organism>
<evidence type="ECO:0000313" key="2">
    <source>
        <dbReference type="EMBL" id="GHE92684.1"/>
    </source>
</evidence>
<keyword evidence="1" id="KW-0472">Membrane</keyword>
<dbReference type="EMBL" id="BNCH01000002">
    <property type="protein sequence ID" value="GHE92684.1"/>
    <property type="molecule type" value="Genomic_DNA"/>
</dbReference>
<evidence type="ECO:0000313" key="3">
    <source>
        <dbReference type="Proteomes" id="UP000609802"/>
    </source>
</evidence>
<accession>A0ABQ3IX96</accession>
<dbReference type="PANTHER" id="PTHR35813:SF1">
    <property type="entry name" value="INNER MEMBRANE PROTEIN YBAN"/>
    <property type="match status" value="1"/>
</dbReference>
<evidence type="ECO:0000256" key="1">
    <source>
        <dbReference type="SAM" id="Phobius"/>
    </source>
</evidence>
<dbReference type="PANTHER" id="PTHR35813">
    <property type="entry name" value="INNER MEMBRANE PROTEIN YBAN"/>
    <property type="match status" value="1"/>
</dbReference>